<evidence type="ECO:0000313" key="2">
    <source>
        <dbReference type="EMBL" id="KAJ8422041.1"/>
    </source>
</evidence>
<protein>
    <submittedName>
        <fullName evidence="2">Uncharacterized protein</fullName>
    </submittedName>
</protein>
<reference evidence="2" key="1">
    <citation type="submission" date="2022-04" db="EMBL/GenBank/DDBJ databases">
        <title>Carnegiea gigantea Genome sequencing and assembly v2.</title>
        <authorList>
            <person name="Copetti D."/>
            <person name="Sanderson M.J."/>
            <person name="Burquez A."/>
            <person name="Wojciechowski M.F."/>
        </authorList>
    </citation>
    <scope>NUCLEOTIDE SEQUENCE</scope>
    <source>
        <strain evidence="2">SGP5-SGP5p</strain>
        <tissue evidence="2">Aerial part</tissue>
    </source>
</reference>
<sequence length="253" mass="27848">MVDTRFKASKQGEKGKHRTAEDPLWGYGGSLAQSSRENSAQSRRPQRDASALQGENARRIIETEQALQKAHNSVALLRSITTLYASKNEGVEWHEEQEKSSCPHYSAGRGSEEIIPLLASSMGRTTARTSIRCSAHSSPSNGQCQEGGKSEEVSSKCCGSPSMIELGPTMIFGLEDMHPLQTPHNDALVIQLKIATAIVRRILMNTGSFVDVITLECLKKLQHNEKDLEAINTPIVRFEKQATDPLRAKRLPV</sequence>
<comment type="caution">
    <text evidence="2">The sequence shown here is derived from an EMBL/GenBank/DDBJ whole genome shotgun (WGS) entry which is preliminary data.</text>
</comment>
<proteinExistence type="predicted"/>
<evidence type="ECO:0000313" key="3">
    <source>
        <dbReference type="Proteomes" id="UP001153076"/>
    </source>
</evidence>
<dbReference type="PANTHER" id="PTHR33240:SF17">
    <property type="entry name" value="EUKARYOTIC PEPTIDE CHAIN RELEASE FACTOR GTP-BINDING SUBUNIT-LIKE"/>
    <property type="match status" value="1"/>
</dbReference>
<name>A0A9Q1GMR9_9CARY</name>
<dbReference type="AlphaFoldDB" id="A0A9Q1GMR9"/>
<dbReference type="EMBL" id="JAKOGI010002420">
    <property type="protein sequence ID" value="KAJ8422041.1"/>
    <property type="molecule type" value="Genomic_DNA"/>
</dbReference>
<dbReference type="PANTHER" id="PTHR33240">
    <property type="entry name" value="OS08G0508500 PROTEIN"/>
    <property type="match status" value="1"/>
</dbReference>
<organism evidence="2 3">
    <name type="scientific">Carnegiea gigantea</name>
    <dbReference type="NCBI Taxonomy" id="171969"/>
    <lineage>
        <taxon>Eukaryota</taxon>
        <taxon>Viridiplantae</taxon>
        <taxon>Streptophyta</taxon>
        <taxon>Embryophyta</taxon>
        <taxon>Tracheophyta</taxon>
        <taxon>Spermatophyta</taxon>
        <taxon>Magnoliopsida</taxon>
        <taxon>eudicotyledons</taxon>
        <taxon>Gunneridae</taxon>
        <taxon>Pentapetalae</taxon>
        <taxon>Caryophyllales</taxon>
        <taxon>Cactineae</taxon>
        <taxon>Cactaceae</taxon>
        <taxon>Cactoideae</taxon>
        <taxon>Echinocereeae</taxon>
        <taxon>Carnegiea</taxon>
    </lineage>
</organism>
<gene>
    <name evidence="2" type="ORF">Cgig2_026429</name>
</gene>
<keyword evidence="3" id="KW-1185">Reference proteome</keyword>
<evidence type="ECO:0000256" key="1">
    <source>
        <dbReference type="SAM" id="MobiDB-lite"/>
    </source>
</evidence>
<accession>A0A9Q1GMR9</accession>
<dbReference type="OrthoDB" id="1752268at2759"/>
<feature type="region of interest" description="Disordered" evidence="1">
    <location>
        <begin position="1"/>
        <end position="55"/>
    </location>
</feature>
<dbReference type="Proteomes" id="UP001153076">
    <property type="component" value="Unassembled WGS sequence"/>
</dbReference>
<feature type="compositionally biased region" description="Polar residues" evidence="1">
    <location>
        <begin position="31"/>
        <end position="43"/>
    </location>
</feature>
<feature type="compositionally biased region" description="Basic and acidic residues" evidence="1">
    <location>
        <begin position="1"/>
        <end position="21"/>
    </location>
</feature>